<dbReference type="Pfam" id="PF00571">
    <property type="entry name" value="CBS"/>
    <property type="match status" value="1"/>
</dbReference>
<reference evidence="4 5" key="1">
    <citation type="journal article" date="2015" name="Genome Announc.">
        <title>Expanding the biotechnology potential of lactobacilli through comparative genomics of 213 strains and associated genera.</title>
        <authorList>
            <person name="Sun Z."/>
            <person name="Harris H.M."/>
            <person name="McCann A."/>
            <person name="Guo C."/>
            <person name="Argimon S."/>
            <person name="Zhang W."/>
            <person name="Yang X."/>
            <person name="Jeffery I.B."/>
            <person name="Cooney J.C."/>
            <person name="Kagawa T.F."/>
            <person name="Liu W."/>
            <person name="Song Y."/>
            <person name="Salvetti E."/>
            <person name="Wrobel A."/>
            <person name="Rasinkangas P."/>
            <person name="Parkhill J."/>
            <person name="Rea M.C."/>
            <person name="O'Sullivan O."/>
            <person name="Ritari J."/>
            <person name="Douillard F.P."/>
            <person name="Paul Ross R."/>
            <person name="Yang R."/>
            <person name="Briner A.E."/>
            <person name="Felis G.E."/>
            <person name="de Vos W.M."/>
            <person name="Barrangou R."/>
            <person name="Klaenhammer T.R."/>
            <person name="Caufield P.W."/>
            <person name="Cui Y."/>
            <person name="Zhang H."/>
            <person name="O'Toole P.W."/>
        </authorList>
    </citation>
    <scope>NUCLEOTIDE SEQUENCE [LARGE SCALE GENOMIC DNA]</scope>
    <source>
        <strain evidence="4 5">DSM 19909</strain>
    </source>
</reference>
<evidence type="ECO:0000313" key="4">
    <source>
        <dbReference type="EMBL" id="KRK97250.1"/>
    </source>
</evidence>
<dbReference type="PANTHER" id="PTHR43080:SF29">
    <property type="entry name" value="OS02G0818000 PROTEIN"/>
    <property type="match status" value="1"/>
</dbReference>
<feature type="domain" description="CBS" evidence="3">
    <location>
        <begin position="90"/>
        <end position="147"/>
    </location>
</feature>
<dbReference type="SUPFAM" id="SSF54631">
    <property type="entry name" value="CBS-domain pair"/>
    <property type="match status" value="1"/>
</dbReference>
<proteinExistence type="predicted"/>
<protein>
    <recommendedName>
        <fullName evidence="3">CBS domain-containing protein</fullName>
    </recommendedName>
</protein>
<dbReference type="PROSITE" id="PS51371">
    <property type="entry name" value="CBS"/>
    <property type="match status" value="1"/>
</dbReference>
<dbReference type="Proteomes" id="UP000051160">
    <property type="component" value="Unassembled WGS sequence"/>
</dbReference>
<dbReference type="Gene3D" id="3.10.580.10">
    <property type="entry name" value="CBS-domain"/>
    <property type="match status" value="1"/>
</dbReference>
<keyword evidence="1 2" id="KW-0129">CBS domain</keyword>
<gene>
    <name evidence="4" type="ORF">FD04_GL002112</name>
</gene>
<comment type="caution">
    <text evidence="4">The sequence shown here is derived from an EMBL/GenBank/DDBJ whole genome shotgun (WGS) entry which is preliminary data.</text>
</comment>
<evidence type="ECO:0000313" key="5">
    <source>
        <dbReference type="Proteomes" id="UP000051160"/>
    </source>
</evidence>
<dbReference type="OrthoDB" id="2375431at2"/>
<accession>A0A0R1LY64</accession>
<dbReference type="PATRIC" id="fig|1423776.4.peg.2139"/>
<sequence length="166" mass="18735">MIDEPIRKMILADHDNLIIPANIVANVMVTNDCYHAFLVLTKVGYAKVPVLDRDQHLCGLLSLSMITEHMLDTNHVAPENLRRLKVQDVMETDIRTIEDPTDLDEILHLLIDESFVPVVSDERTFTGIITRRELLKRVNYLAHNLSEQYDVSPISDPVSETGSAGC</sequence>
<evidence type="ECO:0000259" key="3">
    <source>
        <dbReference type="PROSITE" id="PS51371"/>
    </source>
</evidence>
<dbReference type="InterPro" id="IPR048125">
    <property type="entry name" value="CBS_CbpB"/>
</dbReference>
<dbReference type="EMBL" id="AZEE01000030">
    <property type="protein sequence ID" value="KRK97250.1"/>
    <property type="molecule type" value="Genomic_DNA"/>
</dbReference>
<dbReference type="InterPro" id="IPR051257">
    <property type="entry name" value="Diverse_CBS-Domain"/>
</dbReference>
<name>A0A0R1LY64_9LACO</name>
<dbReference type="RefSeq" id="WP_054701432.1">
    <property type="nucleotide sequence ID" value="NZ_AZEE01000030.1"/>
</dbReference>
<organism evidence="4 5">
    <name type="scientific">Secundilactobacillus odoratitofui DSM 19909 = JCM 15043</name>
    <dbReference type="NCBI Taxonomy" id="1423776"/>
    <lineage>
        <taxon>Bacteria</taxon>
        <taxon>Bacillati</taxon>
        <taxon>Bacillota</taxon>
        <taxon>Bacilli</taxon>
        <taxon>Lactobacillales</taxon>
        <taxon>Lactobacillaceae</taxon>
        <taxon>Secundilactobacillus</taxon>
    </lineage>
</organism>
<dbReference type="InterPro" id="IPR046342">
    <property type="entry name" value="CBS_dom_sf"/>
</dbReference>
<dbReference type="CDD" id="cd04643">
    <property type="entry name" value="CBS_pair_bac"/>
    <property type="match status" value="1"/>
</dbReference>
<dbReference type="STRING" id="1423776.FD04_GL002112"/>
<dbReference type="NCBIfam" id="NF041630">
    <property type="entry name" value="CBS_CbpB"/>
    <property type="match status" value="1"/>
</dbReference>
<dbReference type="AlphaFoldDB" id="A0A0R1LY64"/>
<evidence type="ECO:0000256" key="2">
    <source>
        <dbReference type="PROSITE-ProRule" id="PRU00703"/>
    </source>
</evidence>
<dbReference type="InterPro" id="IPR000644">
    <property type="entry name" value="CBS_dom"/>
</dbReference>
<keyword evidence="5" id="KW-1185">Reference proteome</keyword>
<dbReference type="PANTHER" id="PTHR43080">
    <property type="entry name" value="CBS DOMAIN-CONTAINING PROTEIN CBSX3, MITOCHONDRIAL"/>
    <property type="match status" value="1"/>
</dbReference>
<evidence type="ECO:0000256" key="1">
    <source>
        <dbReference type="ARBA" id="ARBA00023122"/>
    </source>
</evidence>